<keyword evidence="3" id="KW-1185">Reference proteome</keyword>
<sequence>MVDEIHALEENGTWTIQSLPPKKNPIGCKWVFKIKRRADGTVERYKAQLMAKGFTQVEGVDFHQTFVPVAKLVTVRYLLTIVVAKQWEMHQLDVNNAFLHGDLDEEVYMSLPTGFRSTHSNQVCRSRKSLYGLRQASRNWYSKFATTLIQYGFQQSEADHSLFTFSHGDIVFAVLVYVDDLILVANDSISYTTFKTYLHQCFRIKDLGASSYFLGIEIIRSSSGLFLNQRKYTLDILTEAGMLGSRPAYFPMEQQHQLSTDSGDPISDPEQYRRLVGRLLYLTITRPELRYRIHILSQFLQDPHQGHWDTALRVLRYLKQSPRQGIFLRPTSLSLMAYCDADWASCPVTRQSLIGYFITLGGSPISWKSKKQTTISKSFAEAKYRAMAATVSELLWLRSLLSSLGVYHAGPMHLLCDNQAALHIASNPVFHERTKHTEIDCHFIR</sequence>
<feature type="domain" description="Reverse transcriptase Ty1/copia-type" evidence="1">
    <location>
        <begin position="11"/>
        <end position="253"/>
    </location>
</feature>
<evidence type="ECO:0000259" key="1">
    <source>
        <dbReference type="Pfam" id="PF07727"/>
    </source>
</evidence>
<comment type="caution">
    <text evidence="2">The sequence shown here is derived from an EMBL/GenBank/DDBJ whole genome shotgun (WGS) entry which is preliminary data.</text>
</comment>
<dbReference type="AlphaFoldDB" id="A0A2I0HYG0"/>
<evidence type="ECO:0000313" key="3">
    <source>
        <dbReference type="Proteomes" id="UP000233551"/>
    </source>
</evidence>
<dbReference type="InterPro" id="IPR043502">
    <property type="entry name" value="DNA/RNA_pol_sf"/>
</dbReference>
<dbReference type="PANTHER" id="PTHR11439:SF470">
    <property type="entry name" value="CYSTEINE-RICH RLK (RECEPTOR-LIKE PROTEIN KINASE) 8"/>
    <property type="match status" value="1"/>
</dbReference>
<dbReference type="SUPFAM" id="SSF56672">
    <property type="entry name" value="DNA/RNA polymerases"/>
    <property type="match status" value="1"/>
</dbReference>
<organism evidence="2 3">
    <name type="scientific">Punica granatum</name>
    <name type="common">Pomegranate</name>
    <dbReference type="NCBI Taxonomy" id="22663"/>
    <lineage>
        <taxon>Eukaryota</taxon>
        <taxon>Viridiplantae</taxon>
        <taxon>Streptophyta</taxon>
        <taxon>Embryophyta</taxon>
        <taxon>Tracheophyta</taxon>
        <taxon>Spermatophyta</taxon>
        <taxon>Magnoliopsida</taxon>
        <taxon>eudicotyledons</taxon>
        <taxon>Gunneridae</taxon>
        <taxon>Pentapetalae</taxon>
        <taxon>rosids</taxon>
        <taxon>malvids</taxon>
        <taxon>Myrtales</taxon>
        <taxon>Lythraceae</taxon>
        <taxon>Punica</taxon>
    </lineage>
</organism>
<gene>
    <name evidence="2" type="ORF">CRG98_043332</name>
</gene>
<dbReference type="InterPro" id="IPR013103">
    <property type="entry name" value="RVT_2"/>
</dbReference>
<dbReference type="Proteomes" id="UP000233551">
    <property type="component" value="Unassembled WGS sequence"/>
</dbReference>
<dbReference type="CDD" id="cd09272">
    <property type="entry name" value="RNase_HI_RT_Ty1"/>
    <property type="match status" value="1"/>
</dbReference>
<accession>A0A2I0HYG0</accession>
<dbReference type="STRING" id="22663.A0A2I0HYG0"/>
<dbReference type="PANTHER" id="PTHR11439">
    <property type="entry name" value="GAG-POL-RELATED RETROTRANSPOSON"/>
    <property type="match status" value="1"/>
</dbReference>
<reference evidence="2 3" key="1">
    <citation type="submission" date="2017-11" db="EMBL/GenBank/DDBJ databases">
        <title>De-novo sequencing of pomegranate (Punica granatum L.) genome.</title>
        <authorList>
            <person name="Akparov Z."/>
            <person name="Amiraslanov A."/>
            <person name="Hajiyeva S."/>
            <person name="Abbasov M."/>
            <person name="Kaur K."/>
            <person name="Hamwieh A."/>
            <person name="Solovyev V."/>
            <person name="Salamov A."/>
            <person name="Braich B."/>
            <person name="Kosarev P."/>
            <person name="Mahmoud A."/>
            <person name="Hajiyev E."/>
            <person name="Babayeva S."/>
            <person name="Izzatullayeva V."/>
            <person name="Mammadov A."/>
            <person name="Mammadov A."/>
            <person name="Sharifova S."/>
            <person name="Ojaghi J."/>
            <person name="Eynullazada K."/>
            <person name="Bayramov B."/>
            <person name="Abdulazimova A."/>
            <person name="Shahmuradov I."/>
        </authorList>
    </citation>
    <scope>NUCLEOTIDE SEQUENCE [LARGE SCALE GENOMIC DNA]</scope>
    <source>
        <strain evidence="3">cv. AG2017</strain>
        <tissue evidence="2">Leaf</tissue>
    </source>
</reference>
<name>A0A2I0HYG0_PUNGR</name>
<dbReference type="EMBL" id="PGOL01004924">
    <property type="protein sequence ID" value="PKI36306.1"/>
    <property type="molecule type" value="Genomic_DNA"/>
</dbReference>
<protein>
    <recommendedName>
        <fullName evidence="1">Reverse transcriptase Ty1/copia-type domain-containing protein</fullName>
    </recommendedName>
</protein>
<evidence type="ECO:0000313" key="2">
    <source>
        <dbReference type="EMBL" id="PKI36306.1"/>
    </source>
</evidence>
<proteinExistence type="predicted"/>
<dbReference type="Pfam" id="PF07727">
    <property type="entry name" value="RVT_2"/>
    <property type="match status" value="1"/>
</dbReference>